<proteinExistence type="predicted"/>
<keyword evidence="1" id="KW-1133">Transmembrane helix</keyword>
<feature type="transmembrane region" description="Helical" evidence="1">
    <location>
        <begin position="20"/>
        <end position="38"/>
    </location>
</feature>
<protein>
    <submittedName>
        <fullName evidence="2">Uncharacterized protein</fullName>
    </submittedName>
</protein>
<reference evidence="2" key="1">
    <citation type="submission" date="2024-07" db="EMBL/GenBank/DDBJ databases">
        <authorList>
            <person name="Yu S.T."/>
        </authorList>
    </citation>
    <scope>NUCLEOTIDE SEQUENCE</scope>
    <source>
        <strain evidence="2">R21</strain>
    </source>
</reference>
<organism evidence="2">
    <name type="scientific">Streptomyces sp. R21</name>
    <dbReference type="NCBI Taxonomy" id="3238627"/>
    <lineage>
        <taxon>Bacteria</taxon>
        <taxon>Bacillati</taxon>
        <taxon>Actinomycetota</taxon>
        <taxon>Actinomycetes</taxon>
        <taxon>Kitasatosporales</taxon>
        <taxon>Streptomycetaceae</taxon>
        <taxon>Streptomyces</taxon>
    </lineage>
</organism>
<keyword evidence="1" id="KW-0812">Transmembrane</keyword>
<dbReference type="EMBL" id="CP163435">
    <property type="protein sequence ID" value="XDQ27067.1"/>
    <property type="molecule type" value="Genomic_DNA"/>
</dbReference>
<dbReference type="AlphaFoldDB" id="A0AB39PAF7"/>
<evidence type="ECO:0000256" key="1">
    <source>
        <dbReference type="SAM" id="Phobius"/>
    </source>
</evidence>
<accession>A0AB39PAF7</accession>
<keyword evidence="1" id="KW-0472">Membrane</keyword>
<evidence type="ECO:0000313" key="2">
    <source>
        <dbReference type="EMBL" id="XDQ27067.1"/>
    </source>
</evidence>
<gene>
    <name evidence="2" type="ORF">AB5J56_21190</name>
</gene>
<dbReference type="RefSeq" id="WP_369234315.1">
    <property type="nucleotide sequence ID" value="NZ_CP163435.1"/>
</dbReference>
<name>A0AB39PAF7_9ACTN</name>
<sequence>MLPEEIRGEISRSRAALARAAVLGGWALLYLPLAWWWWPAAPLAATMVVVLARRLRAASDTYATLLEASVRLHLADLADKLRIEEQPMGPLLGGAVMRRLSSPAPVAEPAS</sequence>